<evidence type="ECO:0000313" key="2">
    <source>
        <dbReference type="Proteomes" id="UP000531216"/>
    </source>
</evidence>
<sequence>MRFPPEGYRAALRNPISVDFSNAFSLEAMAEGGFEHLSIGCGSVEAAEPALAKRNV</sequence>
<reference evidence="1 2" key="1">
    <citation type="submission" date="2020-08" db="EMBL/GenBank/DDBJ databases">
        <title>Genomic Encyclopedia of Type Strains, Phase IV (KMG-IV): sequencing the most valuable type-strain genomes for metagenomic binning, comparative biology and taxonomic classification.</title>
        <authorList>
            <person name="Goeker M."/>
        </authorList>
    </citation>
    <scope>NUCLEOTIDE SEQUENCE [LARGE SCALE GENOMIC DNA]</scope>
    <source>
        <strain evidence="1 2">DSM 25024</strain>
    </source>
</reference>
<dbReference type="RefSeq" id="WP_175526929.1">
    <property type="nucleotide sequence ID" value="NZ_FOOA01000024.1"/>
</dbReference>
<evidence type="ECO:0000313" key="1">
    <source>
        <dbReference type="EMBL" id="MBB3938033.1"/>
    </source>
</evidence>
<proteinExistence type="predicted"/>
<organism evidence="1 2">
    <name type="scientific">Aureimonas phyllosphaerae</name>
    <dbReference type="NCBI Taxonomy" id="1166078"/>
    <lineage>
        <taxon>Bacteria</taxon>
        <taxon>Pseudomonadati</taxon>
        <taxon>Pseudomonadota</taxon>
        <taxon>Alphaproteobacteria</taxon>
        <taxon>Hyphomicrobiales</taxon>
        <taxon>Aurantimonadaceae</taxon>
        <taxon>Aureimonas</taxon>
    </lineage>
</organism>
<dbReference type="AlphaFoldDB" id="A0A7W6BU25"/>
<name>A0A7W6BU25_9HYPH</name>
<dbReference type="EMBL" id="JACIDO010000015">
    <property type="protein sequence ID" value="MBB3938033.1"/>
    <property type="molecule type" value="Genomic_DNA"/>
</dbReference>
<keyword evidence="2" id="KW-1185">Reference proteome</keyword>
<accession>A0A7W6BU25</accession>
<comment type="caution">
    <text evidence="1">The sequence shown here is derived from an EMBL/GenBank/DDBJ whole genome shotgun (WGS) entry which is preliminary data.</text>
</comment>
<gene>
    <name evidence="1" type="ORF">GGR05_004203</name>
</gene>
<dbReference type="Proteomes" id="UP000531216">
    <property type="component" value="Unassembled WGS sequence"/>
</dbReference>
<protein>
    <submittedName>
        <fullName evidence="1">Uncharacterized protein</fullName>
    </submittedName>
</protein>